<sequence>MKNDKYPRKRAWRFFLSANHTEKYRNRGNFPSVFVLFRILFRVLRG</sequence>
<dbReference type="Proteomes" id="UP000663722">
    <property type="component" value="Chromosome"/>
</dbReference>
<accession>A0A975BFC7</accession>
<dbReference type="KEGG" id="dmm:dnm_002520"/>
<protein>
    <submittedName>
        <fullName evidence="1">Uncharacterized protein</fullName>
    </submittedName>
</protein>
<dbReference type="AlphaFoldDB" id="A0A975BFC7"/>
<dbReference type="EMBL" id="CP061800">
    <property type="protein sequence ID" value="QTA84258.1"/>
    <property type="molecule type" value="Genomic_DNA"/>
</dbReference>
<evidence type="ECO:0000313" key="2">
    <source>
        <dbReference type="Proteomes" id="UP000663722"/>
    </source>
</evidence>
<gene>
    <name evidence="1" type="ORF">dnm_002520</name>
</gene>
<evidence type="ECO:0000313" key="1">
    <source>
        <dbReference type="EMBL" id="QTA84258.1"/>
    </source>
</evidence>
<organism evidence="1 2">
    <name type="scientific">Desulfonema magnum</name>
    <dbReference type="NCBI Taxonomy" id="45655"/>
    <lineage>
        <taxon>Bacteria</taxon>
        <taxon>Pseudomonadati</taxon>
        <taxon>Thermodesulfobacteriota</taxon>
        <taxon>Desulfobacteria</taxon>
        <taxon>Desulfobacterales</taxon>
        <taxon>Desulfococcaceae</taxon>
        <taxon>Desulfonema</taxon>
    </lineage>
</organism>
<name>A0A975BFC7_9BACT</name>
<reference evidence="1" key="1">
    <citation type="journal article" date="2021" name="Microb. Physiol.">
        <title>Proteogenomic Insights into the Physiology of Marine, Sulfate-Reducing, Filamentous Desulfonema limicola and Desulfonema magnum.</title>
        <authorList>
            <person name="Schnaars V."/>
            <person name="Wohlbrand L."/>
            <person name="Scheve S."/>
            <person name="Hinrichs C."/>
            <person name="Reinhardt R."/>
            <person name="Rabus R."/>
        </authorList>
    </citation>
    <scope>NUCLEOTIDE SEQUENCE</scope>
    <source>
        <strain evidence="1">4be13</strain>
    </source>
</reference>
<proteinExistence type="predicted"/>
<keyword evidence="2" id="KW-1185">Reference proteome</keyword>